<feature type="domain" description="Polysaccharide chain length determinant N-terminal" evidence="8">
    <location>
        <begin position="28"/>
        <end position="112"/>
    </location>
</feature>
<keyword evidence="6 7" id="KW-0472">Membrane</keyword>
<proteinExistence type="inferred from homology"/>
<dbReference type="PANTHER" id="PTHR32309">
    <property type="entry name" value="TYROSINE-PROTEIN KINASE"/>
    <property type="match status" value="1"/>
</dbReference>
<evidence type="ECO:0000259" key="8">
    <source>
        <dbReference type="Pfam" id="PF02706"/>
    </source>
</evidence>
<protein>
    <recommendedName>
        <fullName evidence="8">Polysaccharide chain length determinant N-terminal domain-containing protein</fullName>
    </recommendedName>
</protein>
<keyword evidence="3" id="KW-1003">Cell membrane</keyword>
<dbReference type="GO" id="GO:0005886">
    <property type="term" value="C:plasma membrane"/>
    <property type="evidence" value="ECO:0007669"/>
    <property type="project" value="UniProtKB-SubCell"/>
</dbReference>
<evidence type="ECO:0000313" key="9">
    <source>
        <dbReference type="EMBL" id="TYS67170.1"/>
    </source>
</evidence>
<evidence type="ECO:0000256" key="7">
    <source>
        <dbReference type="SAM" id="Phobius"/>
    </source>
</evidence>
<comment type="caution">
    <text evidence="9">The sequence shown here is derived from an EMBL/GenBank/DDBJ whole genome shotgun (WGS) entry which is preliminary data.</text>
</comment>
<dbReference type="STRING" id="79883.GCA_001636495_01383"/>
<evidence type="ECO:0000256" key="6">
    <source>
        <dbReference type="ARBA" id="ARBA00023136"/>
    </source>
</evidence>
<dbReference type="EMBL" id="VTEV01000006">
    <property type="protein sequence ID" value="TYS67170.1"/>
    <property type="molecule type" value="Genomic_DNA"/>
</dbReference>
<evidence type="ECO:0000313" key="10">
    <source>
        <dbReference type="Proteomes" id="UP000322524"/>
    </source>
</evidence>
<evidence type="ECO:0000256" key="4">
    <source>
        <dbReference type="ARBA" id="ARBA00022692"/>
    </source>
</evidence>
<dbReference type="InterPro" id="IPR003856">
    <property type="entry name" value="LPS_length_determ_N"/>
</dbReference>
<name>A0A5D4SUY8_9BACI</name>
<keyword evidence="4 7" id="KW-0812">Transmembrane</keyword>
<dbReference type="InterPro" id="IPR050445">
    <property type="entry name" value="Bact_polysacc_biosynth/exp"/>
</dbReference>
<dbReference type="PANTHER" id="PTHR32309:SF13">
    <property type="entry name" value="FERRIC ENTEROBACTIN TRANSPORT PROTEIN FEPE"/>
    <property type="match status" value="1"/>
</dbReference>
<gene>
    <name evidence="9" type="ORF">FZC76_16755</name>
</gene>
<evidence type="ECO:0000256" key="5">
    <source>
        <dbReference type="ARBA" id="ARBA00022989"/>
    </source>
</evidence>
<sequence>MLVTNIHTLNMVYLNRISCLKEETMDERMNIKKFIQVLKRRLKTILVTFLCFFLLTAIASLFIIKPTYEATSTILVGKLEREGGAQGEINMLLASTMDLLKSPIVLNEVKNNMNITTDLEKEVSLQNNKNSQIINVLVRDNDPEMAKEVAHNISSTAVTFMVDSFNVADIQVLNATDIEPEEVGSIALNFGIGFVISIFFGVGMAILREDLDDAIKNSKEVEEMIGLPVLGTINLKQKMRIPIVLDESGRTRKTVKSKNRREVRV</sequence>
<dbReference type="AlphaFoldDB" id="A0A5D4SUY8"/>
<dbReference type="OrthoDB" id="2854392at2"/>
<accession>A0A5D4SUY8</accession>
<feature type="transmembrane region" description="Helical" evidence="7">
    <location>
        <begin position="186"/>
        <end position="207"/>
    </location>
</feature>
<dbReference type="Pfam" id="PF02706">
    <property type="entry name" value="Wzz"/>
    <property type="match status" value="1"/>
</dbReference>
<evidence type="ECO:0000256" key="3">
    <source>
        <dbReference type="ARBA" id="ARBA00022475"/>
    </source>
</evidence>
<organism evidence="9 10">
    <name type="scientific">Sutcliffiella horikoshii</name>
    <dbReference type="NCBI Taxonomy" id="79883"/>
    <lineage>
        <taxon>Bacteria</taxon>
        <taxon>Bacillati</taxon>
        <taxon>Bacillota</taxon>
        <taxon>Bacilli</taxon>
        <taxon>Bacillales</taxon>
        <taxon>Bacillaceae</taxon>
        <taxon>Sutcliffiella</taxon>
    </lineage>
</organism>
<keyword evidence="5 7" id="KW-1133">Transmembrane helix</keyword>
<comment type="subcellular location">
    <subcellularLocation>
        <location evidence="1">Cell membrane</location>
        <topology evidence="1">Multi-pass membrane protein</topology>
    </subcellularLocation>
</comment>
<reference evidence="9 10" key="1">
    <citation type="submission" date="2019-08" db="EMBL/GenBank/DDBJ databases">
        <title>Bacillus genomes from the desert of Cuatro Cienegas, Coahuila.</title>
        <authorList>
            <person name="Olmedo-Alvarez G."/>
        </authorList>
    </citation>
    <scope>NUCLEOTIDE SEQUENCE [LARGE SCALE GENOMIC DNA]</scope>
    <source>
        <strain evidence="9 10">CH28_1T</strain>
    </source>
</reference>
<dbReference type="Proteomes" id="UP000322524">
    <property type="component" value="Unassembled WGS sequence"/>
</dbReference>
<evidence type="ECO:0000256" key="2">
    <source>
        <dbReference type="ARBA" id="ARBA00006683"/>
    </source>
</evidence>
<feature type="transmembrane region" description="Helical" evidence="7">
    <location>
        <begin position="42"/>
        <end position="64"/>
    </location>
</feature>
<dbReference type="GO" id="GO:0004713">
    <property type="term" value="F:protein tyrosine kinase activity"/>
    <property type="evidence" value="ECO:0007669"/>
    <property type="project" value="TreeGrafter"/>
</dbReference>
<comment type="similarity">
    <text evidence="2">Belongs to the CpsC/CapA family.</text>
</comment>
<evidence type="ECO:0000256" key="1">
    <source>
        <dbReference type="ARBA" id="ARBA00004651"/>
    </source>
</evidence>